<evidence type="ECO:0000256" key="1">
    <source>
        <dbReference type="ARBA" id="ARBA00022786"/>
    </source>
</evidence>
<proteinExistence type="predicted"/>
<dbReference type="CDD" id="cd23808">
    <property type="entry name" value="UBCc_UBE2W"/>
    <property type="match status" value="1"/>
</dbReference>
<dbReference type="VEuPathDB" id="MicrosporidiaDB:CWI38_1110p0020"/>
<dbReference type="PROSITE" id="PS50127">
    <property type="entry name" value="UBC_2"/>
    <property type="match status" value="1"/>
</dbReference>
<comment type="caution">
    <text evidence="3">The sequence shown here is derived from an EMBL/GenBank/DDBJ whole genome shotgun (WGS) entry which is preliminary data.</text>
</comment>
<dbReference type="InterPro" id="IPR016135">
    <property type="entry name" value="UBQ-conjugating_enzyme/RWD"/>
</dbReference>
<evidence type="ECO:0000313" key="3">
    <source>
        <dbReference type="EMBL" id="TBU11626.1"/>
    </source>
</evidence>
<dbReference type="Gene3D" id="3.10.110.10">
    <property type="entry name" value="Ubiquitin Conjugating Enzyme"/>
    <property type="match status" value="1"/>
</dbReference>
<dbReference type="InterPro" id="IPR050113">
    <property type="entry name" value="Ub_conjugating_enzyme"/>
</dbReference>
<gene>
    <name evidence="3" type="ORF">CWI38_1110p0020</name>
</gene>
<organism evidence="3 4">
    <name type="scientific">Hamiltosporidium tvaerminnensis</name>
    <dbReference type="NCBI Taxonomy" id="1176355"/>
    <lineage>
        <taxon>Eukaryota</taxon>
        <taxon>Fungi</taxon>
        <taxon>Fungi incertae sedis</taxon>
        <taxon>Microsporidia</taxon>
        <taxon>Dubosqiidae</taxon>
        <taxon>Hamiltosporidium</taxon>
    </lineage>
</organism>
<dbReference type="AlphaFoldDB" id="A0A4Q9LTX3"/>
<dbReference type="PANTHER" id="PTHR24067">
    <property type="entry name" value="UBIQUITIN-CONJUGATING ENZYME E2"/>
    <property type="match status" value="1"/>
</dbReference>
<dbReference type="STRING" id="1176355.A0A4Q9LTX3"/>
<dbReference type="EMBL" id="PITK01001110">
    <property type="protein sequence ID" value="TBU11626.1"/>
    <property type="molecule type" value="Genomic_DNA"/>
</dbReference>
<sequence length="173" mass="19703">MEKGVSDKDMLEGVISNDKDMLEGDMLEGVSLQRLQKEIKTLIEDPLENIRLVEFKDIRNLKLEITGSSGTLYEDEKYILSVKIPESYPIDSPEVIFSNTVPLNEHVYSNGHICLSILYDQWSPALTIKSVCLSIISLLSSARAKKKPANDKLYCRISQNRSPKSFKWEYESN</sequence>
<keyword evidence="1" id="KW-0833">Ubl conjugation pathway</keyword>
<evidence type="ECO:0000313" key="4">
    <source>
        <dbReference type="Proteomes" id="UP000292282"/>
    </source>
</evidence>
<dbReference type="SMART" id="SM00212">
    <property type="entry name" value="UBCc"/>
    <property type="match status" value="1"/>
</dbReference>
<dbReference type="OrthoDB" id="406833at2759"/>
<name>A0A4Q9LTX3_9MICR</name>
<feature type="domain" description="UBC core" evidence="2">
    <location>
        <begin position="30"/>
        <end position="173"/>
    </location>
</feature>
<dbReference type="Pfam" id="PF00179">
    <property type="entry name" value="UQ_con"/>
    <property type="match status" value="1"/>
</dbReference>
<dbReference type="InterPro" id="IPR000608">
    <property type="entry name" value="UBC"/>
</dbReference>
<protein>
    <submittedName>
        <fullName evidence="3">Ubiquitin-conjugating enzyme</fullName>
    </submittedName>
</protein>
<dbReference type="Proteomes" id="UP000292282">
    <property type="component" value="Unassembled WGS sequence"/>
</dbReference>
<evidence type="ECO:0000259" key="2">
    <source>
        <dbReference type="PROSITE" id="PS50127"/>
    </source>
</evidence>
<accession>A0A4Q9LTX3</accession>
<keyword evidence="4" id="KW-1185">Reference proteome</keyword>
<dbReference type="SUPFAM" id="SSF54495">
    <property type="entry name" value="UBC-like"/>
    <property type="match status" value="1"/>
</dbReference>
<reference evidence="3 4" key="1">
    <citation type="submission" date="2017-12" db="EMBL/GenBank/DDBJ databases">
        <authorList>
            <person name="Pombert J.-F."/>
            <person name="Haag K.L."/>
            <person name="Ebert D."/>
        </authorList>
    </citation>
    <scope>NUCLEOTIDE SEQUENCE [LARGE SCALE GENOMIC DNA]</scope>
    <source>
        <strain evidence="3">IL-G-3</strain>
    </source>
</reference>